<protein>
    <submittedName>
        <fullName evidence="1">Uncharacterized protein</fullName>
    </submittedName>
</protein>
<dbReference type="Proteomes" id="UP000199520">
    <property type="component" value="Unassembled WGS sequence"/>
</dbReference>
<gene>
    <name evidence="1" type="ORF">SAMN04490355_10907</name>
</gene>
<dbReference type="EMBL" id="FOTS01000090">
    <property type="protein sequence ID" value="SFM36941.1"/>
    <property type="molecule type" value="Genomic_DNA"/>
</dbReference>
<sequence length="40" mass="4936">MKRICGTCRYYDVNKINRRQCKECEADRKVTNRKRWMPKG</sequence>
<evidence type="ECO:0000313" key="2">
    <source>
        <dbReference type="Proteomes" id="UP000199520"/>
    </source>
</evidence>
<accession>A0A1I4QA23</accession>
<name>A0A1I4QA23_9FIRM</name>
<keyword evidence="2" id="KW-1185">Reference proteome</keyword>
<dbReference type="RefSeq" id="WP_281246868.1">
    <property type="nucleotide sequence ID" value="NZ_FOTS01000090.1"/>
</dbReference>
<reference evidence="2" key="1">
    <citation type="submission" date="2016-10" db="EMBL/GenBank/DDBJ databases">
        <authorList>
            <person name="Varghese N."/>
            <person name="Submissions S."/>
        </authorList>
    </citation>
    <scope>NUCLEOTIDE SEQUENCE [LARGE SCALE GENOMIC DNA]</scope>
    <source>
        <strain evidence="2">DSM 13327</strain>
    </source>
</reference>
<organism evidence="1 2">
    <name type="scientific">Pelosinus propionicus DSM 13327</name>
    <dbReference type="NCBI Taxonomy" id="1123291"/>
    <lineage>
        <taxon>Bacteria</taxon>
        <taxon>Bacillati</taxon>
        <taxon>Bacillota</taxon>
        <taxon>Negativicutes</taxon>
        <taxon>Selenomonadales</taxon>
        <taxon>Sporomusaceae</taxon>
        <taxon>Pelosinus</taxon>
    </lineage>
</organism>
<proteinExistence type="predicted"/>
<evidence type="ECO:0000313" key="1">
    <source>
        <dbReference type="EMBL" id="SFM36941.1"/>
    </source>
</evidence>
<dbReference type="AlphaFoldDB" id="A0A1I4QA23"/>